<feature type="region of interest" description="Disordered" evidence="6">
    <location>
        <begin position="1"/>
        <end position="24"/>
    </location>
</feature>
<dbReference type="InterPro" id="IPR036837">
    <property type="entry name" value="Cation_efflux_CTD_sf"/>
</dbReference>
<keyword evidence="4 7" id="KW-1133">Transmembrane helix</keyword>
<dbReference type="Gene3D" id="3.30.70.1350">
    <property type="entry name" value="Cation efflux protein, cytoplasmic domain"/>
    <property type="match status" value="1"/>
</dbReference>
<keyword evidence="11" id="KW-1185">Reference proteome</keyword>
<dbReference type="InterPro" id="IPR027470">
    <property type="entry name" value="Cation_efflux_CTD"/>
</dbReference>
<dbReference type="InterPro" id="IPR050291">
    <property type="entry name" value="CDF_Transporter"/>
</dbReference>
<reference evidence="10 11" key="1">
    <citation type="journal article" date="2019" name="Nat. Ecol. Evol.">
        <title>Megaphylogeny resolves global patterns of mushroom evolution.</title>
        <authorList>
            <person name="Varga T."/>
            <person name="Krizsan K."/>
            <person name="Foldi C."/>
            <person name="Dima B."/>
            <person name="Sanchez-Garcia M."/>
            <person name="Sanchez-Ramirez S."/>
            <person name="Szollosi G.J."/>
            <person name="Szarkandi J.G."/>
            <person name="Papp V."/>
            <person name="Albert L."/>
            <person name="Andreopoulos W."/>
            <person name="Angelini C."/>
            <person name="Antonin V."/>
            <person name="Barry K.W."/>
            <person name="Bougher N.L."/>
            <person name="Buchanan P."/>
            <person name="Buyck B."/>
            <person name="Bense V."/>
            <person name="Catcheside P."/>
            <person name="Chovatia M."/>
            <person name="Cooper J."/>
            <person name="Damon W."/>
            <person name="Desjardin D."/>
            <person name="Finy P."/>
            <person name="Geml J."/>
            <person name="Haridas S."/>
            <person name="Hughes K."/>
            <person name="Justo A."/>
            <person name="Karasinski D."/>
            <person name="Kautmanova I."/>
            <person name="Kiss B."/>
            <person name="Kocsube S."/>
            <person name="Kotiranta H."/>
            <person name="LaButti K.M."/>
            <person name="Lechner B.E."/>
            <person name="Liimatainen K."/>
            <person name="Lipzen A."/>
            <person name="Lukacs Z."/>
            <person name="Mihaltcheva S."/>
            <person name="Morgado L.N."/>
            <person name="Niskanen T."/>
            <person name="Noordeloos M.E."/>
            <person name="Ohm R.A."/>
            <person name="Ortiz-Santana B."/>
            <person name="Ovrebo C."/>
            <person name="Racz N."/>
            <person name="Riley R."/>
            <person name="Savchenko A."/>
            <person name="Shiryaev A."/>
            <person name="Soop K."/>
            <person name="Spirin V."/>
            <person name="Szebenyi C."/>
            <person name="Tomsovsky M."/>
            <person name="Tulloss R.E."/>
            <person name="Uehling J."/>
            <person name="Grigoriev I.V."/>
            <person name="Vagvolgyi C."/>
            <person name="Papp T."/>
            <person name="Martin F.M."/>
            <person name="Miettinen O."/>
            <person name="Hibbett D.S."/>
            <person name="Nagy L.G."/>
        </authorList>
    </citation>
    <scope>NUCLEOTIDE SEQUENCE [LARGE SCALE GENOMIC DNA]</scope>
    <source>
        <strain evidence="10 11">CBS 166.37</strain>
    </source>
</reference>
<name>A0A5C3M9R7_9AGAR</name>
<dbReference type="InterPro" id="IPR058533">
    <property type="entry name" value="Cation_efflux_TM"/>
</dbReference>
<feature type="transmembrane region" description="Helical" evidence="7">
    <location>
        <begin position="183"/>
        <end position="203"/>
    </location>
</feature>
<dbReference type="EMBL" id="ML213593">
    <property type="protein sequence ID" value="TFK42002.1"/>
    <property type="molecule type" value="Genomic_DNA"/>
</dbReference>
<dbReference type="PANTHER" id="PTHR43840">
    <property type="entry name" value="MITOCHONDRIAL METAL TRANSPORTER 1-RELATED"/>
    <property type="match status" value="1"/>
</dbReference>
<dbReference type="SUPFAM" id="SSF160240">
    <property type="entry name" value="Cation efflux protein cytoplasmic domain-like"/>
    <property type="match status" value="1"/>
</dbReference>
<dbReference type="FunFam" id="1.20.1510.10:FF:000005">
    <property type="entry name" value="Putative Cation diffusion facilitator 1"/>
    <property type="match status" value="1"/>
</dbReference>
<dbReference type="Pfam" id="PF01545">
    <property type="entry name" value="Cation_efflux"/>
    <property type="match status" value="1"/>
</dbReference>
<dbReference type="GO" id="GO:0098771">
    <property type="term" value="P:inorganic ion homeostasis"/>
    <property type="evidence" value="ECO:0007669"/>
    <property type="project" value="UniProtKB-ARBA"/>
</dbReference>
<comment type="subcellular location">
    <subcellularLocation>
        <location evidence="1">Membrane</location>
        <topology evidence="1">Multi-pass membrane protein</topology>
    </subcellularLocation>
</comment>
<feature type="transmembrane region" description="Helical" evidence="7">
    <location>
        <begin position="223"/>
        <end position="242"/>
    </location>
</feature>
<dbReference type="OrthoDB" id="78296at2759"/>
<evidence type="ECO:0000313" key="11">
    <source>
        <dbReference type="Proteomes" id="UP000308652"/>
    </source>
</evidence>
<protein>
    <submittedName>
        <fullName evidence="10">CDF manganese transporter</fullName>
    </submittedName>
</protein>
<dbReference type="Pfam" id="PF16916">
    <property type="entry name" value="ZT_dimer"/>
    <property type="match status" value="1"/>
</dbReference>
<evidence type="ECO:0000256" key="2">
    <source>
        <dbReference type="ARBA" id="ARBA00022448"/>
    </source>
</evidence>
<evidence type="ECO:0000256" key="3">
    <source>
        <dbReference type="ARBA" id="ARBA00022692"/>
    </source>
</evidence>
<evidence type="ECO:0000256" key="6">
    <source>
        <dbReference type="SAM" id="MobiDB-lite"/>
    </source>
</evidence>
<dbReference type="PANTHER" id="PTHR43840:SF12">
    <property type="entry name" value="CATION DIFFUSION FACILITATOR 1 (AFU_ORTHOLOGUE AFUA_1G14440)"/>
    <property type="match status" value="1"/>
</dbReference>
<keyword evidence="5 7" id="KW-0472">Membrane</keyword>
<dbReference type="GO" id="GO:0030003">
    <property type="term" value="P:intracellular monoatomic cation homeostasis"/>
    <property type="evidence" value="ECO:0007669"/>
    <property type="project" value="UniProtKB-ARBA"/>
</dbReference>
<dbReference type="InterPro" id="IPR002524">
    <property type="entry name" value="Cation_efflux"/>
</dbReference>
<evidence type="ECO:0000313" key="10">
    <source>
        <dbReference type="EMBL" id="TFK42002.1"/>
    </source>
</evidence>
<evidence type="ECO:0000259" key="8">
    <source>
        <dbReference type="Pfam" id="PF01545"/>
    </source>
</evidence>
<evidence type="ECO:0000256" key="4">
    <source>
        <dbReference type="ARBA" id="ARBA00022989"/>
    </source>
</evidence>
<dbReference type="NCBIfam" id="TIGR01297">
    <property type="entry name" value="CDF"/>
    <property type="match status" value="1"/>
</dbReference>
<proteinExistence type="predicted"/>
<keyword evidence="2" id="KW-0813">Transport</keyword>
<accession>A0A5C3M9R7</accession>
<keyword evidence="3 7" id="KW-0812">Transmembrane</keyword>
<evidence type="ECO:0000259" key="9">
    <source>
        <dbReference type="Pfam" id="PF16916"/>
    </source>
</evidence>
<feature type="compositionally biased region" description="Low complexity" evidence="6">
    <location>
        <begin position="1"/>
        <end position="21"/>
    </location>
</feature>
<evidence type="ECO:0000256" key="7">
    <source>
        <dbReference type="SAM" id="Phobius"/>
    </source>
</evidence>
<dbReference type="Proteomes" id="UP000308652">
    <property type="component" value="Unassembled WGS sequence"/>
</dbReference>
<sequence length="408" mass="45362">MVDDQASSASTSKASTAQHASDTVVSDQPFKFDVDIEASASSSNIEPVDPYQIRDGFVPDNELEGMRRRKKNGKRVAKYHARQNNLITSLLKPMDEHTEEASAEEEAARLPVKIAIYASLIANFALCILQMYAAISAGSLSLLATGIDSVFDIGSNILLFWLHKKSARLDVNKWPVGGARLETIGNIVYGFLMGSVNLIVIVQSVEALATKEGDELRAFHLPSIIAVSAALGVKFLLFLYSYSLRSKSSQVRVLWEDHRNDLWINGFGILMSTGGSKLRWYLDPMGAIIIGLGVIIAWGRTIYGEFELLAGKSAPHEFLQLLIYKATTFSEEIDKIDTVRAYHSGPDYFVEIDVVMDANTPLWKAHDISQQLQDKIEVLPNVERAFVHVDHETTHIPEHRKYQKTSPI</sequence>
<dbReference type="STRING" id="68775.A0A5C3M9R7"/>
<evidence type="ECO:0000256" key="1">
    <source>
        <dbReference type="ARBA" id="ARBA00004141"/>
    </source>
</evidence>
<feature type="transmembrane region" description="Helical" evidence="7">
    <location>
        <begin position="141"/>
        <end position="162"/>
    </location>
</feature>
<dbReference type="InterPro" id="IPR027469">
    <property type="entry name" value="Cation_efflux_TMD_sf"/>
</dbReference>
<dbReference type="SUPFAM" id="SSF161111">
    <property type="entry name" value="Cation efflux protein transmembrane domain-like"/>
    <property type="match status" value="1"/>
</dbReference>
<feature type="transmembrane region" description="Helical" evidence="7">
    <location>
        <begin position="114"/>
        <end position="135"/>
    </location>
</feature>
<dbReference type="GO" id="GO:0008324">
    <property type="term" value="F:monoatomic cation transmembrane transporter activity"/>
    <property type="evidence" value="ECO:0007669"/>
    <property type="project" value="InterPro"/>
</dbReference>
<dbReference type="Gene3D" id="1.20.1510.10">
    <property type="entry name" value="Cation efflux protein transmembrane domain"/>
    <property type="match status" value="1"/>
</dbReference>
<gene>
    <name evidence="10" type="ORF">BDQ12DRAFT_677508</name>
</gene>
<organism evidence="10 11">
    <name type="scientific">Crucibulum laeve</name>
    <dbReference type="NCBI Taxonomy" id="68775"/>
    <lineage>
        <taxon>Eukaryota</taxon>
        <taxon>Fungi</taxon>
        <taxon>Dikarya</taxon>
        <taxon>Basidiomycota</taxon>
        <taxon>Agaricomycotina</taxon>
        <taxon>Agaricomycetes</taxon>
        <taxon>Agaricomycetidae</taxon>
        <taxon>Agaricales</taxon>
        <taxon>Agaricineae</taxon>
        <taxon>Nidulariaceae</taxon>
        <taxon>Crucibulum</taxon>
    </lineage>
</organism>
<dbReference type="GO" id="GO:0016020">
    <property type="term" value="C:membrane"/>
    <property type="evidence" value="ECO:0007669"/>
    <property type="project" value="UniProtKB-SubCell"/>
</dbReference>
<feature type="domain" description="Cation efflux protein cytoplasmic" evidence="9">
    <location>
        <begin position="331"/>
        <end position="391"/>
    </location>
</feature>
<feature type="transmembrane region" description="Helical" evidence="7">
    <location>
        <begin position="280"/>
        <end position="299"/>
    </location>
</feature>
<evidence type="ECO:0000256" key="5">
    <source>
        <dbReference type="ARBA" id="ARBA00023136"/>
    </source>
</evidence>
<dbReference type="AlphaFoldDB" id="A0A5C3M9R7"/>
<feature type="domain" description="Cation efflux protein transmembrane" evidence="8">
    <location>
        <begin position="117"/>
        <end position="307"/>
    </location>
</feature>